<accession>A0A6H5GEJ2</accession>
<evidence type="ECO:0000313" key="3">
    <source>
        <dbReference type="EMBL" id="CAB0001807.1"/>
    </source>
</evidence>
<evidence type="ECO:0000313" key="4">
    <source>
        <dbReference type="Proteomes" id="UP000479000"/>
    </source>
</evidence>
<dbReference type="AlphaFoldDB" id="A0A6H5GEJ2"/>
<dbReference type="InterPro" id="IPR036259">
    <property type="entry name" value="MFS_trans_sf"/>
</dbReference>
<keyword evidence="4" id="KW-1185">Reference proteome</keyword>
<keyword evidence="2" id="KW-0472">Membrane</keyword>
<evidence type="ECO:0000256" key="1">
    <source>
        <dbReference type="SAM" id="MobiDB-lite"/>
    </source>
</evidence>
<reference evidence="3 4" key="1">
    <citation type="submission" date="2020-02" db="EMBL/GenBank/DDBJ databases">
        <authorList>
            <person name="Ferguson B K."/>
        </authorList>
    </citation>
    <scope>NUCLEOTIDE SEQUENCE [LARGE SCALE GENOMIC DNA]</scope>
</reference>
<keyword evidence="2" id="KW-0812">Transmembrane</keyword>
<feature type="transmembrane region" description="Helical" evidence="2">
    <location>
        <begin position="87"/>
        <end position="107"/>
    </location>
</feature>
<keyword evidence="2" id="KW-1133">Transmembrane helix</keyword>
<feature type="region of interest" description="Disordered" evidence="1">
    <location>
        <begin position="1"/>
        <end position="32"/>
    </location>
</feature>
<sequence length="121" mass="13428">MGPPSGLSAAQRGSGSMDEPVCGYVPSRSSSVPPVMAPDRNVRLSAQAARKYHIERYVKEKEDAEGRTRTYGVSDLFKTPNLRRKTIIITFIWFTNTSVYVGLSYYASILSGDEFLNFLLA</sequence>
<dbReference type="EMBL" id="CADCXU010011592">
    <property type="protein sequence ID" value="CAB0001807.1"/>
    <property type="molecule type" value="Genomic_DNA"/>
</dbReference>
<proteinExistence type="predicted"/>
<dbReference type="Gene3D" id="1.20.1250.20">
    <property type="entry name" value="MFS general substrate transporter like domains"/>
    <property type="match status" value="1"/>
</dbReference>
<dbReference type="Proteomes" id="UP000479000">
    <property type="component" value="Unassembled WGS sequence"/>
</dbReference>
<gene>
    <name evidence="3" type="ORF">NTEN_LOCUS7594</name>
</gene>
<evidence type="ECO:0000256" key="2">
    <source>
        <dbReference type="SAM" id="Phobius"/>
    </source>
</evidence>
<organism evidence="3 4">
    <name type="scientific">Nesidiocoris tenuis</name>
    <dbReference type="NCBI Taxonomy" id="355587"/>
    <lineage>
        <taxon>Eukaryota</taxon>
        <taxon>Metazoa</taxon>
        <taxon>Ecdysozoa</taxon>
        <taxon>Arthropoda</taxon>
        <taxon>Hexapoda</taxon>
        <taxon>Insecta</taxon>
        <taxon>Pterygota</taxon>
        <taxon>Neoptera</taxon>
        <taxon>Paraneoptera</taxon>
        <taxon>Hemiptera</taxon>
        <taxon>Heteroptera</taxon>
        <taxon>Panheteroptera</taxon>
        <taxon>Cimicomorpha</taxon>
        <taxon>Miridae</taxon>
        <taxon>Dicyphina</taxon>
        <taxon>Nesidiocoris</taxon>
    </lineage>
</organism>
<name>A0A6H5GEJ2_9HEMI</name>
<feature type="non-terminal residue" evidence="3">
    <location>
        <position position="121"/>
    </location>
</feature>
<protein>
    <submittedName>
        <fullName evidence="3">Uncharacterized protein</fullName>
    </submittedName>
</protein>